<evidence type="ECO:0000313" key="6">
    <source>
        <dbReference type="Proteomes" id="UP000626109"/>
    </source>
</evidence>
<accession>A0A813LN00</accession>
<feature type="region of interest" description="Disordered" evidence="1">
    <location>
        <begin position="382"/>
        <end position="416"/>
    </location>
</feature>
<feature type="transmembrane region" description="Helical" evidence="2">
    <location>
        <begin position="341"/>
        <end position="362"/>
    </location>
</feature>
<name>A0A813LN00_POLGL</name>
<dbReference type="EMBL" id="CAJNNW010036246">
    <property type="protein sequence ID" value="CAE8732869.1"/>
    <property type="molecule type" value="Genomic_DNA"/>
</dbReference>
<feature type="region of interest" description="Disordered" evidence="1">
    <location>
        <begin position="281"/>
        <end position="321"/>
    </location>
</feature>
<gene>
    <name evidence="5" type="ORF">PGLA2088_LOCUS46586</name>
</gene>
<feature type="chain" id="PRO_5032959058" description="CS domain-containing protein" evidence="3">
    <location>
        <begin position="39"/>
        <end position="416"/>
    </location>
</feature>
<keyword evidence="2" id="KW-0472">Membrane</keyword>
<keyword evidence="3" id="KW-0732">Signal</keyword>
<evidence type="ECO:0000259" key="4">
    <source>
        <dbReference type="PROSITE" id="PS51203"/>
    </source>
</evidence>
<sequence>MVLWFGLPRLHGSFRCRAAETVLLILFLKAATPWAAEGVTDVVQGGGLAATTWRSQEEVLESLKSISAEATTGHADLQLLRTCVSRSWWQAARALVARRHERAAISGSDNDGDGLAAWQSEVGMLAKDLKHRADEFAAIADKAYRGQTKGLVEVHSAMQWAQNSTAVFLGVKFAARWSAPGAIEIADLRVNITASSFELEGFGHHSGIRKRYSVQLSMFDDVVPEQSIWSASSVGRLTATFHKVKAGKWPRLAKGKERSKHQVGAWLDMQERWADDLNKAGTSADKAKPSPETPGPEKVQKAETGSQASSGKREKGQRVHTPWRKSILRQWKRLPRRVRDVLPFALVIAGILTFIAAVYRGLSPEQRRVTMTSHDIAGRHEARMREPVAAESSIDGEQEDVSHQNRQAQEAEADGT</sequence>
<protein>
    <recommendedName>
        <fullName evidence="4">CS domain-containing protein</fullName>
    </recommendedName>
</protein>
<evidence type="ECO:0000256" key="3">
    <source>
        <dbReference type="SAM" id="SignalP"/>
    </source>
</evidence>
<dbReference type="InterPro" id="IPR007052">
    <property type="entry name" value="CS_dom"/>
</dbReference>
<proteinExistence type="predicted"/>
<dbReference type="Proteomes" id="UP000626109">
    <property type="component" value="Unassembled WGS sequence"/>
</dbReference>
<feature type="domain" description="CS" evidence="4">
    <location>
        <begin position="153"/>
        <end position="253"/>
    </location>
</feature>
<dbReference type="AlphaFoldDB" id="A0A813LN00"/>
<dbReference type="PROSITE" id="PS51203">
    <property type="entry name" value="CS"/>
    <property type="match status" value="1"/>
</dbReference>
<comment type="caution">
    <text evidence="5">The sequence shown here is derived from an EMBL/GenBank/DDBJ whole genome shotgun (WGS) entry which is preliminary data.</text>
</comment>
<keyword evidence="2" id="KW-1133">Transmembrane helix</keyword>
<dbReference type="Gene3D" id="2.60.40.790">
    <property type="match status" value="1"/>
</dbReference>
<feature type="signal peptide" evidence="3">
    <location>
        <begin position="1"/>
        <end position="38"/>
    </location>
</feature>
<dbReference type="InterPro" id="IPR008978">
    <property type="entry name" value="HSP20-like_chaperone"/>
</dbReference>
<keyword evidence="2" id="KW-0812">Transmembrane</keyword>
<reference evidence="5" key="1">
    <citation type="submission" date="2021-02" db="EMBL/GenBank/DDBJ databases">
        <authorList>
            <person name="Dougan E. K."/>
            <person name="Rhodes N."/>
            <person name="Thang M."/>
            <person name="Chan C."/>
        </authorList>
    </citation>
    <scope>NUCLEOTIDE SEQUENCE</scope>
</reference>
<organism evidence="5 6">
    <name type="scientific">Polarella glacialis</name>
    <name type="common">Dinoflagellate</name>
    <dbReference type="NCBI Taxonomy" id="89957"/>
    <lineage>
        <taxon>Eukaryota</taxon>
        <taxon>Sar</taxon>
        <taxon>Alveolata</taxon>
        <taxon>Dinophyceae</taxon>
        <taxon>Suessiales</taxon>
        <taxon>Suessiaceae</taxon>
        <taxon>Polarella</taxon>
    </lineage>
</organism>
<evidence type="ECO:0000313" key="5">
    <source>
        <dbReference type="EMBL" id="CAE8732869.1"/>
    </source>
</evidence>
<evidence type="ECO:0000256" key="1">
    <source>
        <dbReference type="SAM" id="MobiDB-lite"/>
    </source>
</evidence>
<evidence type="ECO:0000256" key="2">
    <source>
        <dbReference type="SAM" id="Phobius"/>
    </source>
</evidence>
<dbReference type="SUPFAM" id="SSF49764">
    <property type="entry name" value="HSP20-like chaperones"/>
    <property type="match status" value="1"/>
</dbReference>